<reference evidence="1" key="1">
    <citation type="journal article" date="2021" name="Proc. Natl. Acad. Sci. U.S.A.">
        <title>A Catalog of Tens of Thousands of Viruses from Human Metagenomes Reveals Hidden Associations with Chronic Diseases.</title>
        <authorList>
            <person name="Tisza M.J."/>
            <person name="Buck C.B."/>
        </authorList>
    </citation>
    <scope>NUCLEOTIDE SEQUENCE</scope>
    <source>
        <strain evidence="1">Ct8eG6</strain>
    </source>
</reference>
<proteinExistence type="predicted"/>
<organism evidence="1">
    <name type="scientific">Podoviridae sp. ct8eG6</name>
    <dbReference type="NCBI Taxonomy" id="2825223"/>
    <lineage>
        <taxon>Viruses</taxon>
        <taxon>Duplodnaviria</taxon>
        <taxon>Heunggongvirae</taxon>
        <taxon>Uroviricota</taxon>
        <taxon>Caudoviricetes</taxon>
    </lineage>
</organism>
<accession>A0A8S5NXL1</accession>
<sequence length="67" mass="7569">MVEITIVMNCGPGTYKTKTFEDKKAFERAIQNVQLGYDKVICFTDKLGRFISVSPANCVIECQDCKE</sequence>
<name>A0A8S5NXL1_9CAUD</name>
<protein>
    <submittedName>
        <fullName evidence="1">Uncharacterized protein</fullName>
    </submittedName>
</protein>
<evidence type="ECO:0000313" key="1">
    <source>
        <dbReference type="EMBL" id="DAD99151.1"/>
    </source>
</evidence>
<dbReference type="EMBL" id="BK015276">
    <property type="protein sequence ID" value="DAD99151.1"/>
    <property type="molecule type" value="Genomic_DNA"/>
</dbReference>